<dbReference type="GO" id="GO:0140767">
    <property type="term" value="F:enzyme-substrate adaptor activity"/>
    <property type="evidence" value="ECO:0007669"/>
    <property type="project" value="UniProtKB-ARBA"/>
</dbReference>
<evidence type="ECO:0000256" key="4">
    <source>
        <dbReference type="ARBA" id="ARBA00022490"/>
    </source>
</evidence>
<comment type="function">
    <text evidence="12">Substrate recognition component of a SCF (SKP1-CUL1-F-box protein) E3 ubiquitin-protein ligase complex which mediates the ubiquitination and subsequent proteasomal degradation of target proteins involved in cell cycle progression, signal transduction and transcription. Specifically recognizes phosphorylated CDKN1B/p27kip and is involved in regulation of G1/S transition. Degradation of CDKN1B/p27kip also requires CKS1. Recognizes target proteins ORC1, CDT1, RBL2, KMT2A/MLL1, CDK9, RAG2, NBN, FOXO1, UBP43, YTHDF2, and probably MYC, TOB1 and TAL1. Degradation of TAL1 also requires STUB1. Recognizes CDKN1A in association with CCNE1 or CCNE2 and CDK2. Promotes ubiquitination and destruction of CDH1 in a CK1-dependent manner, thereby regulating cell migration. Following phosphorylation in response to DNA damage, mediates 'Lys-63'-linked ubiquitination of NBN, promoting ATM recruitment to DNA damage sites and DNA repair via homologous recombination.</text>
</comment>
<dbReference type="PANTHER" id="PTHR13318">
    <property type="entry name" value="PARTNER OF PAIRED, ISOFORM B-RELATED"/>
    <property type="match status" value="1"/>
</dbReference>
<evidence type="ECO:0000256" key="2">
    <source>
        <dbReference type="ARBA" id="ARBA00004496"/>
    </source>
</evidence>
<name>A0A1I8QDZ7_STOCA</name>
<dbReference type="GO" id="GO:0000209">
    <property type="term" value="P:protein polyubiquitination"/>
    <property type="evidence" value="ECO:0007669"/>
    <property type="project" value="UniProtKB-ARBA"/>
</dbReference>
<dbReference type="KEGG" id="scac:106080639"/>
<feature type="region of interest" description="Disordered" evidence="16">
    <location>
        <begin position="1"/>
        <end position="27"/>
    </location>
</feature>
<dbReference type="Gene3D" id="3.80.10.10">
    <property type="entry name" value="Ribonuclease Inhibitor"/>
    <property type="match status" value="1"/>
</dbReference>
<evidence type="ECO:0000313" key="19">
    <source>
        <dbReference type="Proteomes" id="UP000095300"/>
    </source>
</evidence>
<evidence type="ECO:0000256" key="1">
    <source>
        <dbReference type="ARBA" id="ARBA00004123"/>
    </source>
</evidence>
<evidence type="ECO:0000256" key="5">
    <source>
        <dbReference type="ARBA" id="ARBA00022553"/>
    </source>
</evidence>
<dbReference type="GO" id="GO:1905168">
    <property type="term" value="P:positive regulation of double-strand break repair via homologous recombination"/>
    <property type="evidence" value="ECO:0007669"/>
    <property type="project" value="UniProtKB-ARBA"/>
</dbReference>
<dbReference type="GO" id="GO:0031146">
    <property type="term" value="P:SCF-dependent proteasomal ubiquitin-dependent protein catabolic process"/>
    <property type="evidence" value="ECO:0007669"/>
    <property type="project" value="TreeGrafter"/>
</dbReference>
<evidence type="ECO:0000256" key="7">
    <source>
        <dbReference type="ARBA" id="ARBA00022737"/>
    </source>
</evidence>
<dbReference type="GO" id="GO:0019005">
    <property type="term" value="C:SCF ubiquitin ligase complex"/>
    <property type="evidence" value="ECO:0007669"/>
    <property type="project" value="TreeGrafter"/>
</dbReference>
<dbReference type="SUPFAM" id="SSF52047">
    <property type="entry name" value="RNI-like"/>
    <property type="match status" value="1"/>
</dbReference>
<feature type="compositionally biased region" description="Polar residues" evidence="16">
    <location>
        <begin position="142"/>
        <end position="152"/>
    </location>
</feature>
<evidence type="ECO:0000256" key="12">
    <source>
        <dbReference type="ARBA" id="ARBA00056227"/>
    </source>
</evidence>
<sequence length="683" mass="76359">MNNKTTRENNENLCPTSRKRLPSKSLSQTPAWKLAKLESTSSPSALTNEYLEEMGIGMLDSEESSSSAASAIALAVTASADENSNEATPNLDAPKFCHQQRQIYRSMDTSLLDATTDNASNHSFVDPNDTAPPAGGGTAATIHSSAKSNNNGQQQQHHHKLNITNNNSNSSSSFEIYTDTEQVQQQQQTILKLKTNEKFHLPQNAVSQQKRIAILGIGAATAGPATNVHSHSPSSTGKNARSPLATVACNSFLRNAQLQQQLLLQQQQQQQQQQLQQNTFNNSLPQRSQSPSLMPSTSQQAAILKQQQQLQLQKQYLQQQQQLELLQHQHPPRFVSNENFFLFRSQSMRERNPDGKDHFNTLSDEIILQIFKWLPKKTLLRCGYVSRRFNRCASDESLWTRLDLGGRSIKAGAMENILKRGVVILRLAQAELHHPVFEPHFLETEPSFETKLQYLDLSMITITKPSLKMLLSRCRQLKKLSLEHVALNDDICNDIAKNTGLEALNLAMCSGLEAWSVRKMMESLKQLNSLNISWTNLSVDAVTSLVTNVTPNLMRLNVAGCRKTMFDSHLASLAKRCTQLLELDLSDCTGLTGNAISIICKFKMLEYLSLSRCYLIPATAYIELRNMSTLTYLDIFGMLTDSALEMLEHTFSKIGINKFIHSSVARPTVGTRRTSIWGLRTRD</sequence>
<evidence type="ECO:0000256" key="10">
    <source>
        <dbReference type="ARBA" id="ARBA00022990"/>
    </source>
</evidence>
<keyword evidence="5" id="KW-0597">Phosphoprotein</keyword>
<feature type="domain" description="F-box" evidence="17">
    <location>
        <begin position="356"/>
        <end position="402"/>
    </location>
</feature>
<evidence type="ECO:0000256" key="15">
    <source>
        <dbReference type="ARBA" id="ARBA00081589"/>
    </source>
</evidence>
<evidence type="ECO:0000313" key="18">
    <source>
        <dbReference type="EnsemblMetazoa" id="SCAU016198-PC"/>
    </source>
</evidence>
<feature type="region of interest" description="Disordered" evidence="16">
    <location>
        <begin position="118"/>
        <end position="173"/>
    </location>
</feature>
<keyword evidence="19" id="KW-1185">Reference proteome</keyword>
<dbReference type="EnsemblMetazoa" id="SCAU016198-RC">
    <property type="protein sequence ID" value="SCAU016198-PC"/>
    <property type="gene ID" value="SCAU016198"/>
</dbReference>
<dbReference type="FunFam" id="3.80.10.10:FF:000105">
    <property type="entry name" value="S-phase kinase-associated protein 2"/>
    <property type="match status" value="1"/>
</dbReference>
<dbReference type="CDD" id="cd22149">
    <property type="entry name" value="F-box_DmSKP2-like"/>
    <property type="match status" value="1"/>
</dbReference>
<dbReference type="SMART" id="SM00256">
    <property type="entry name" value="FBOX"/>
    <property type="match status" value="1"/>
</dbReference>
<proteinExistence type="predicted"/>
<protein>
    <recommendedName>
        <fullName evidence="13">S-phase kinase-associated protein 2</fullName>
    </recommendedName>
    <alternativeName>
        <fullName evidence="15">Cyclin-A/CDK2-associated protein p45</fullName>
    </alternativeName>
    <alternativeName>
        <fullName evidence="14">F-box protein Skp2</fullName>
    </alternativeName>
</protein>
<keyword evidence="10" id="KW-0007">Acetylation</keyword>
<evidence type="ECO:0000256" key="14">
    <source>
        <dbReference type="ARBA" id="ARBA00077776"/>
    </source>
</evidence>
<evidence type="ECO:0000256" key="16">
    <source>
        <dbReference type="SAM" id="MobiDB-lite"/>
    </source>
</evidence>
<dbReference type="PROSITE" id="PS50181">
    <property type="entry name" value="FBOX"/>
    <property type="match status" value="1"/>
</dbReference>
<dbReference type="SMART" id="SM00367">
    <property type="entry name" value="LRR_CC"/>
    <property type="match status" value="5"/>
</dbReference>
<comment type="subcellular location">
    <subcellularLocation>
        <location evidence="2">Cytoplasm</location>
    </subcellularLocation>
    <subcellularLocation>
        <location evidence="1">Nucleus</location>
    </subcellularLocation>
</comment>
<keyword evidence="7" id="KW-0677">Repeat</keyword>
<evidence type="ECO:0000256" key="8">
    <source>
        <dbReference type="ARBA" id="ARBA00022786"/>
    </source>
</evidence>
<dbReference type="Proteomes" id="UP000095300">
    <property type="component" value="Unassembled WGS sequence"/>
</dbReference>
<keyword evidence="6" id="KW-0433">Leucine-rich repeat</keyword>
<dbReference type="VEuPathDB" id="VectorBase:SCAU016198"/>
<gene>
    <name evidence="18" type="primary">106080639</name>
</gene>
<comment type="pathway">
    <text evidence="3">Protein modification; protein ubiquitination.</text>
</comment>
<evidence type="ECO:0000259" key="17">
    <source>
        <dbReference type="PROSITE" id="PS50181"/>
    </source>
</evidence>
<dbReference type="InterPro" id="IPR036047">
    <property type="entry name" value="F-box-like_dom_sf"/>
</dbReference>
<keyword evidence="9" id="KW-0832">Ubl conjugation</keyword>
<dbReference type="GO" id="GO:0000082">
    <property type="term" value="P:G1/S transition of mitotic cell cycle"/>
    <property type="evidence" value="ECO:0007669"/>
    <property type="project" value="UniProtKB-ARBA"/>
</dbReference>
<evidence type="ECO:0000256" key="13">
    <source>
        <dbReference type="ARBA" id="ARBA00071634"/>
    </source>
</evidence>
<dbReference type="STRING" id="35570.A0A1I8QDZ7"/>
<evidence type="ECO:0000256" key="6">
    <source>
        <dbReference type="ARBA" id="ARBA00022614"/>
    </source>
</evidence>
<dbReference type="SUPFAM" id="SSF81383">
    <property type="entry name" value="F-box domain"/>
    <property type="match status" value="1"/>
</dbReference>
<dbReference type="GO" id="GO:0005737">
    <property type="term" value="C:cytoplasm"/>
    <property type="evidence" value="ECO:0007669"/>
    <property type="project" value="UniProtKB-SubCell"/>
</dbReference>
<evidence type="ECO:0000256" key="9">
    <source>
        <dbReference type="ARBA" id="ARBA00022843"/>
    </source>
</evidence>
<reference evidence="18" key="1">
    <citation type="submission" date="2020-05" db="UniProtKB">
        <authorList>
            <consortium name="EnsemblMetazoa"/>
        </authorList>
    </citation>
    <scope>IDENTIFICATION</scope>
    <source>
        <strain evidence="18">USDA</strain>
    </source>
</reference>
<dbReference type="InterPro" id="IPR032675">
    <property type="entry name" value="LRR_dom_sf"/>
</dbReference>
<organism evidence="18 19">
    <name type="scientific">Stomoxys calcitrans</name>
    <name type="common">Stable fly</name>
    <name type="synonym">Conops calcitrans</name>
    <dbReference type="NCBI Taxonomy" id="35570"/>
    <lineage>
        <taxon>Eukaryota</taxon>
        <taxon>Metazoa</taxon>
        <taxon>Ecdysozoa</taxon>
        <taxon>Arthropoda</taxon>
        <taxon>Hexapoda</taxon>
        <taxon>Insecta</taxon>
        <taxon>Pterygota</taxon>
        <taxon>Neoptera</taxon>
        <taxon>Endopterygota</taxon>
        <taxon>Diptera</taxon>
        <taxon>Brachycera</taxon>
        <taxon>Muscomorpha</taxon>
        <taxon>Muscoidea</taxon>
        <taxon>Muscidae</taxon>
        <taxon>Stomoxys</taxon>
    </lineage>
</organism>
<feature type="compositionally biased region" description="Basic and acidic residues" evidence="16">
    <location>
        <begin position="1"/>
        <end position="10"/>
    </location>
</feature>
<keyword evidence="4" id="KW-0963">Cytoplasm</keyword>
<dbReference type="AlphaFoldDB" id="A0A1I8QDZ7"/>
<dbReference type="Pfam" id="PF12937">
    <property type="entry name" value="F-box-like"/>
    <property type="match status" value="1"/>
</dbReference>
<keyword evidence="8" id="KW-0833">Ubl conjugation pathway</keyword>
<dbReference type="OrthoDB" id="2095648at2759"/>
<keyword evidence="11" id="KW-0539">Nucleus</keyword>
<dbReference type="GO" id="GO:0005634">
    <property type="term" value="C:nucleus"/>
    <property type="evidence" value="ECO:0007669"/>
    <property type="project" value="UniProtKB-SubCell"/>
</dbReference>
<dbReference type="InterPro" id="IPR006553">
    <property type="entry name" value="Leu-rich_rpt_Cys-con_subtyp"/>
</dbReference>
<evidence type="ECO:0000256" key="11">
    <source>
        <dbReference type="ARBA" id="ARBA00023242"/>
    </source>
</evidence>
<accession>A0A1I8QDZ7</accession>
<evidence type="ECO:0000256" key="3">
    <source>
        <dbReference type="ARBA" id="ARBA00004906"/>
    </source>
</evidence>
<dbReference type="InterPro" id="IPR001810">
    <property type="entry name" value="F-box_dom"/>
</dbReference>